<dbReference type="eggNOG" id="COG0598">
    <property type="taxonomic scope" value="Bacteria"/>
</dbReference>
<feature type="transmembrane region" description="Helical" evidence="8">
    <location>
        <begin position="353"/>
        <end position="372"/>
    </location>
</feature>
<dbReference type="EMBL" id="ASRX01000037">
    <property type="protein sequence ID" value="EYF04253.1"/>
    <property type="molecule type" value="Genomic_DNA"/>
</dbReference>
<keyword evidence="5 8" id="KW-0812">Transmembrane</keyword>
<dbReference type="Gene3D" id="1.20.58.340">
    <property type="entry name" value="Magnesium transport protein CorA, transmembrane region"/>
    <property type="match status" value="2"/>
</dbReference>
<proteinExistence type="inferred from homology"/>
<keyword evidence="7 8" id="KW-0472">Membrane</keyword>
<keyword evidence="8" id="KW-0460">Magnesium</keyword>
<comment type="caution">
    <text evidence="10">The sequence shown here is derived from an EMBL/GenBank/DDBJ whole genome shotgun (WGS) entry which is preliminary data.</text>
</comment>
<dbReference type="AlphaFoldDB" id="A0A017T4R1"/>
<evidence type="ECO:0000256" key="9">
    <source>
        <dbReference type="SAM" id="MobiDB-lite"/>
    </source>
</evidence>
<accession>A0A017T4R1</accession>
<protein>
    <recommendedName>
        <fullName evidence="8">Magnesium transport protein CorA</fullName>
    </recommendedName>
</protein>
<evidence type="ECO:0000256" key="7">
    <source>
        <dbReference type="ARBA" id="ARBA00023136"/>
    </source>
</evidence>
<comment type="function">
    <text evidence="8">Mediates influx of magnesium ions.</text>
</comment>
<evidence type="ECO:0000313" key="10">
    <source>
        <dbReference type="EMBL" id="EYF04253.1"/>
    </source>
</evidence>
<gene>
    <name evidence="8" type="primary">corA</name>
    <name evidence="10" type="ORF">CAP_4730</name>
</gene>
<dbReference type="SUPFAM" id="SSF143865">
    <property type="entry name" value="CorA soluble domain-like"/>
    <property type="match status" value="1"/>
</dbReference>
<comment type="similarity">
    <text evidence="2 8">Belongs to the CorA metal ion transporter (MIT) (TC 1.A.35) family.</text>
</comment>
<dbReference type="InterPro" id="IPR004488">
    <property type="entry name" value="Mg/Co-transport_prot_CorA"/>
</dbReference>
<evidence type="ECO:0000256" key="5">
    <source>
        <dbReference type="ARBA" id="ARBA00022692"/>
    </source>
</evidence>
<dbReference type="GO" id="GO:0005886">
    <property type="term" value="C:plasma membrane"/>
    <property type="evidence" value="ECO:0007669"/>
    <property type="project" value="UniProtKB-SubCell"/>
</dbReference>
<dbReference type="Pfam" id="PF01544">
    <property type="entry name" value="CorA"/>
    <property type="match status" value="1"/>
</dbReference>
<dbReference type="PANTHER" id="PTHR46494:SF1">
    <property type="entry name" value="CORA FAMILY METAL ION TRANSPORTER (EUROFUNG)"/>
    <property type="match status" value="1"/>
</dbReference>
<feature type="transmembrane region" description="Helical" evidence="8">
    <location>
        <begin position="313"/>
        <end position="333"/>
    </location>
</feature>
<dbReference type="Gene3D" id="3.30.460.20">
    <property type="entry name" value="CorA soluble domain-like"/>
    <property type="match status" value="1"/>
</dbReference>
<evidence type="ECO:0000256" key="8">
    <source>
        <dbReference type="RuleBase" id="RU362010"/>
    </source>
</evidence>
<dbReference type="SUPFAM" id="SSF144083">
    <property type="entry name" value="Magnesium transport protein CorA, transmembrane region"/>
    <property type="match status" value="1"/>
</dbReference>
<evidence type="ECO:0000256" key="6">
    <source>
        <dbReference type="ARBA" id="ARBA00022989"/>
    </source>
</evidence>
<dbReference type="InterPro" id="IPR002523">
    <property type="entry name" value="MgTranspt_CorA/ZnTranspt_ZntB"/>
</dbReference>
<keyword evidence="11" id="KW-1185">Reference proteome</keyword>
<evidence type="ECO:0000256" key="4">
    <source>
        <dbReference type="ARBA" id="ARBA00022475"/>
    </source>
</evidence>
<comment type="subcellular location">
    <subcellularLocation>
        <location evidence="1">Cell membrane</location>
        <topology evidence="1">Multi-pass membrane protein</topology>
    </subcellularLocation>
    <subcellularLocation>
        <location evidence="8">Membrane</location>
        <topology evidence="8">Multi-pass membrane protein</topology>
    </subcellularLocation>
</comment>
<keyword evidence="3 8" id="KW-0813">Transport</keyword>
<dbReference type="InterPro" id="IPR045861">
    <property type="entry name" value="CorA_cytoplasmic_dom"/>
</dbReference>
<evidence type="ECO:0000256" key="1">
    <source>
        <dbReference type="ARBA" id="ARBA00004651"/>
    </source>
</evidence>
<keyword evidence="4 8" id="KW-1003">Cell membrane</keyword>
<feature type="region of interest" description="Disordered" evidence="9">
    <location>
        <begin position="1"/>
        <end position="41"/>
    </location>
</feature>
<organism evidence="10 11">
    <name type="scientific">Chondromyces apiculatus DSM 436</name>
    <dbReference type="NCBI Taxonomy" id="1192034"/>
    <lineage>
        <taxon>Bacteria</taxon>
        <taxon>Pseudomonadati</taxon>
        <taxon>Myxococcota</taxon>
        <taxon>Polyangia</taxon>
        <taxon>Polyangiales</taxon>
        <taxon>Polyangiaceae</taxon>
        <taxon>Chondromyces</taxon>
    </lineage>
</organism>
<dbReference type="GO" id="GO:0015087">
    <property type="term" value="F:cobalt ion transmembrane transporter activity"/>
    <property type="evidence" value="ECO:0007669"/>
    <property type="project" value="UniProtKB-UniRule"/>
</dbReference>
<dbReference type="Proteomes" id="UP000019678">
    <property type="component" value="Unassembled WGS sequence"/>
</dbReference>
<dbReference type="FunFam" id="1.20.58.340:FF:000012">
    <property type="entry name" value="Magnesium transport protein CorA"/>
    <property type="match status" value="1"/>
</dbReference>
<feature type="compositionally biased region" description="Basic residues" evidence="9">
    <location>
        <begin position="13"/>
        <end position="25"/>
    </location>
</feature>
<dbReference type="GO" id="GO:0050897">
    <property type="term" value="F:cobalt ion binding"/>
    <property type="evidence" value="ECO:0007669"/>
    <property type="project" value="TreeGrafter"/>
</dbReference>
<dbReference type="InterPro" id="IPR045863">
    <property type="entry name" value="CorA_TM1_TM2"/>
</dbReference>
<dbReference type="PANTHER" id="PTHR46494">
    <property type="entry name" value="CORA FAMILY METAL ION TRANSPORTER (EUROFUNG)"/>
    <property type="match status" value="1"/>
</dbReference>
<dbReference type="GO" id="GO:0000287">
    <property type="term" value="F:magnesium ion binding"/>
    <property type="evidence" value="ECO:0007669"/>
    <property type="project" value="TreeGrafter"/>
</dbReference>
<sequence>MPAEETETETAKLPKRRKRSWHKRLTREPPPASPPGTLILDSSAPPRMFVIDYSPDVVVEREIQSLDEAVEYLTDDRPSITWVDIRGIGHRETFERIGRIFKIHALALEDIVNVPQRPKADVYADHYLIIGRMAQTNGDGALCTEQIAILFGKDFVLTVQEEPDRDVMETVRERIRHGRGTIRTRGADYLAYALLDSVVDNFFPLLERIGDRIEDLELEAPKAKRAVSTKIHDLKRELLTLRRAIWPQRDLVNNLLRDDSALITKETRIFLRDTYDHAIQVMDMVETFRELTSGLMDLYLSGVSNRMNEIMKVLTIISTIFLPITAIAGIYGMNFHHESSPFNMPELDWYYGYPYSLALMMGSVVGLLIYYWRMGWLGKRSRDEE</sequence>
<dbReference type="RefSeq" id="WP_044244596.1">
    <property type="nucleotide sequence ID" value="NZ_ASRX01000037.1"/>
</dbReference>
<dbReference type="NCBIfam" id="TIGR00383">
    <property type="entry name" value="corA"/>
    <property type="match status" value="1"/>
</dbReference>
<evidence type="ECO:0000256" key="2">
    <source>
        <dbReference type="ARBA" id="ARBA00009765"/>
    </source>
</evidence>
<reference evidence="10 11" key="1">
    <citation type="submission" date="2013-05" db="EMBL/GenBank/DDBJ databases">
        <title>Genome assembly of Chondromyces apiculatus DSM 436.</title>
        <authorList>
            <person name="Sharma G."/>
            <person name="Khatri I."/>
            <person name="Kaur C."/>
            <person name="Mayilraj S."/>
            <person name="Subramanian S."/>
        </authorList>
    </citation>
    <scope>NUCLEOTIDE SEQUENCE [LARGE SCALE GENOMIC DNA]</scope>
    <source>
        <strain evidence="10 11">DSM 436</strain>
    </source>
</reference>
<evidence type="ECO:0000313" key="11">
    <source>
        <dbReference type="Proteomes" id="UP000019678"/>
    </source>
</evidence>
<dbReference type="GO" id="GO:0015095">
    <property type="term" value="F:magnesium ion transmembrane transporter activity"/>
    <property type="evidence" value="ECO:0007669"/>
    <property type="project" value="UniProtKB-UniRule"/>
</dbReference>
<name>A0A017T4R1_9BACT</name>
<keyword evidence="6 8" id="KW-1133">Transmembrane helix</keyword>
<dbReference type="STRING" id="1192034.CAP_4730"/>
<dbReference type="CDD" id="cd12828">
    <property type="entry name" value="TmCorA-like_1"/>
    <property type="match status" value="1"/>
</dbReference>
<evidence type="ECO:0000256" key="3">
    <source>
        <dbReference type="ARBA" id="ARBA00022448"/>
    </source>
</evidence>
<keyword evidence="8" id="KW-0406">Ion transport</keyword>